<proteinExistence type="predicted"/>
<dbReference type="InterPro" id="IPR036464">
    <property type="entry name" value="Rubisco_LSMT_subst-bd_sf"/>
</dbReference>
<dbReference type="InterPro" id="IPR015353">
    <property type="entry name" value="Rubisco_LSMT_subst-bd"/>
</dbReference>
<gene>
    <name evidence="5" type="ORF">RMAR00112_LOCUS28235</name>
    <name evidence="6" type="ORF">RMAR00112_LOCUS28239</name>
</gene>
<keyword evidence="3" id="KW-0949">S-adenosyl-L-methionine</keyword>
<evidence type="ECO:0000313" key="5">
    <source>
        <dbReference type="EMBL" id="CAE0060169.1"/>
    </source>
</evidence>
<name>A0A7S3A354_9RHOD</name>
<organism evidence="6">
    <name type="scientific">Rhodosorus marinus</name>
    <dbReference type="NCBI Taxonomy" id="101924"/>
    <lineage>
        <taxon>Eukaryota</taxon>
        <taxon>Rhodophyta</taxon>
        <taxon>Stylonematophyceae</taxon>
        <taxon>Stylonematales</taxon>
        <taxon>Stylonemataceae</taxon>
        <taxon>Rhodosorus</taxon>
    </lineage>
</organism>
<evidence type="ECO:0000256" key="3">
    <source>
        <dbReference type="ARBA" id="ARBA00022691"/>
    </source>
</evidence>
<evidence type="ECO:0000259" key="4">
    <source>
        <dbReference type="Pfam" id="PF09273"/>
    </source>
</evidence>
<dbReference type="SUPFAM" id="SSF82199">
    <property type="entry name" value="SET domain"/>
    <property type="match status" value="1"/>
</dbReference>
<dbReference type="EMBL" id="HBHW01036729">
    <property type="protein sequence ID" value="CAE0060169.1"/>
    <property type="molecule type" value="Transcribed_RNA"/>
</dbReference>
<dbReference type="InterPro" id="IPR046341">
    <property type="entry name" value="SET_dom_sf"/>
</dbReference>
<keyword evidence="2" id="KW-0808">Transferase</keyword>
<keyword evidence="1" id="KW-0489">Methyltransferase</keyword>
<dbReference type="SUPFAM" id="SSF81822">
    <property type="entry name" value="RuBisCo LSMT C-terminal, substrate-binding domain"/>
    <property type="match status" value="1"/>
</dbReference>
<dbReference type="GO" id="GO:0032259">
    <property type="term" value="P:methylation"/>
    <property type="evidence" value="ECO:0007669"/>
    <property type="project" value="UniProtKB-KW"/>
</dbReference>
<accession>A0A7S3A354</accession>
<dbReference type="InterPro" id="IPR050600">
    <property type="entry name" value="SETD3_SETD6_MTase"/>
</dbReference>
<evidence type="ECO:0000313" key="6">
    <source>
        <dbReference type="EMBL" id="CAE0060173.1"/>
    </source>
</evidence>
<reference evidence="6" key="1">
    <citation type="submission" date="2021-01" db="EMBL/GenBank/DDBJ databases">
        <authorList>
            <person name="Corre E."/>
            <person name="Pelletier E."/>
            <person name="Niang G."/>
            <person name="Scheremetjew M."/>
            <person name="Finn R."/>
            <person name="Kale V."/>
            <person name="Holt S."/>
            <person name="Cochrane G."/>
            <person name="Meng A."/>
            <person name="Brown T."/>
            <person name="Cohen L."/>
        </authorList>
    </citation>
    <scope>NUCLEOTIDE SEQUENCE</scope>
    <source>
        <strain evidence="6">CCMP 769</strain>
    </source>
</reference>
<sequence>MGFVGVVGDGIGSLCRNGNGTGRCSSRRRVRVVRFSLEDWVFANAKTKEVDWDGKCKQGVRSGSELLSFPESSAFAPGVVEKELASVLNVQGLDDVTALALYLICVKYGVLDSQFKQYVDSLPESLDLPIFWTDAELEYLRGSSLLEKVKSIKVRISEEFSRVLQALPGKVKEEITLDRYTWAQGILFSRAFELPPSLTIVLLPGADSFPTSRSGNSVVRATKGGLFGQDKNVALVADADIFRGDQVVVTRNAESNAQFLMDYGIVYEDSPALDAVDLEFGVSPLDPFYDDKVDILQEMNMSIALNFRVTAGCNEYREEDMEQLEYIAQYLRLVCLGGPDSFLLEAVFRSEVWDFMALPVSKENEKTMCESAIAACEEQLESLGEETDAEAASKREGLARVIVDGERSALEGIIAHFQRELKLLDGKQYYQERRLSDLDLLRPVDPSEVVDSESAGRAARSFDDYY</sequence>
<dbReference type="PANTHER" id="PTHR13271">
    <property type="entry name" value="UNCHARACTERIZED PUTATIVE METHYLTRANSFERASE"/>
    <property type="match status" value="1"/>
</dbReference>
<evidence type="ECO:0000256" key="2">
    <source>
        <dbReference type="ARBA" id="ARBA00022679"/>
    </source>
</evidence>
<dbReference type="PANTHER" id="PTHR13271:SF123">
    <property type="entry name" value="RIBULOSE-1,5-BISPHOSPHATE CARBOXYLASE_OXYGENASE SMALL SUBUNIT N-METHYLTRANSFERASE I-RELATED"/>
    <property type="match status" value="1"/>
</dbReference>
<dbReference type="Pfam" id="PF09273">
    <property type="entry name" value="Rubis-subs-bind"/>
    <property type="match status" value="1"/>
</dbReference>
<dbReference type="Gene3D" id="3.90.1420.10">
    <property type="entry name" value="Rubisco LSMT, substrate-binding domain"/>
    <property type="match status" value="1"/>
</dbReference>
<dbReference type="EMBL" id="HBHW01036733">
    <property type="protein sequence ID" value="CAE0060173.1"/>
    <property type="molecule type" value="Transcribed_RNA"/>
</dbReference>
<dbReference type="AlphaFoldDB" id="A0A7S3A354"/>
<feature type="domain" description="Rubisco LSMT substrate-binding" evidence="4">
    <location>
        <begin position="284"/>
        <end position="394"/>
    </location>
</feature>
<dbReference type="Gene3D" id="3.90.1410.10">
    <property type="entry name" value="set domain protein methyltransferase, domain 1"/>
    <property type="match status" value="1"/>
</dbReference>
<dbReference type="GO" id="GO:0016279">
    <property type="term" value="F:protein-lysine N-methyltransferase activity"/>
    <property type="evidence" value="ECO:0007669"/>
    <property type="project" value="TreeGrafter"/>
</dbReference>
<protein>
    <recommendedName>
        <fullName evidence="4">Rubisco LSMT substrate-binding domain-containing protein</fullName>
    </recommendedName>
</protein>
<evidence type="ECO:0000256" key="1">
    <source>
        <dbReference type="ARBA" id="ARBA00022603"/>
    </source>
</evidence>